<organism evidence="6 7">
    <name type="scientific">Blomia tropicalis</name>
    <name type="common">Mite</name>
    <dbReference type="NCBI Taxonomy" id="40697"/>
    <lineage>
        <taxon>Eukaryota</taxon>
        <taxon>Metazoa</taxon>
        <taxon>Ecdysozoa</taxon>
        <taxon>Arthropoda</taxon>
        <taxon>Chelicerata</taxon>
        <taxon>Arachnida</taxon>
        <taxon>Acari</taxon>
        <taxon>Acariformes</taxon>
        <taxon>Sarcoptiformes</taxon>
        <taxon>Astigmata</taxon>
        <taxon>Glycyphagoidea</taxon>
        <taxon>Echimyopodidae</taxon>
        <taxon>Blomia</taxon>
    </lineage>
</organism>
<keyword evidence="1" id="KW-0344">Guanine-nucleotide releasing factor</keyword>
<dbReference type="PANTHER" id="PTHR23317">
    <property type="entry name" value="DEDICATOR OF CYTOKINESIS DOCK"/>
    <property type="match status" value="1"/>
</dbReference>
<feature type="domain" description="DOCKER" evidence="5">
    <location>
        <begin position="1860"/>
        <end position="2315"/>
    </location>
</feature>
<evidence type="ECO:0000256" key="1">
    <source>
        <dbReference type="ARBA" id="ARBA00022658"/>
    </source>
</evidence>
<dbReference type="Pfam" id="PF06920">
    <property type="entry name" value="DHR-2_Lobe_A"/>
    <property type="match status" value="1"/>
</dbReference>
<proteinExistence type="inferred from homology"/>
<dbReference type="InterPro" id="IPR021816">
    <property type="entry name" value="DOCK_C/D_N"/>
</dbReference>
<dbReference type="OMA" id="FPHQFND"/>
<evidence type="ECO:0008006" key="8">
    <source>
        <dbReference type="Google" id="ProtNLM"/>
    </source>
</evidence>
<evidence type="ECO:0000313" key="6">
    <source>
        <dbReference type="EMBL" id="KAJ6224763.1"/>
    </source>
</evidence>
<feature type="region of interest" description="Disordered" evidence="3">
    <location>
        <begin position="208"/>
        <end position="243"/>
    </location>
</feature>
<dbReference type="InterPro" id="IPR046769">
    <property type="entry name" value="DOCKER_Lobe_A"/>
</dbReference>
<comment type="similarity">
    <text evidence="2">Belongs to the DOCK family.</text>
</comment>
<dbReference type="Pfam" id="PF11878">
    <property type="entry name" value="DOCK_C-D_N"/>
    <property type="match status" value="1"/>
</dbReference>
<dbReference type="InterPro" id="IPR043161">
    <property type="entry name" value="DOCK_C_lobe_A"/>
</dbReference>
<feature type="region of interest" description="Disordered" evidence="3">
    <location>
        <begin position="2337"/>
        <end position="2362"/>
    </location>
</feature>
<gene>
    <name evidence="6" type="ORF">RDWZM_003308</name>
</gene>
<feature type="region of interest" description="Disordered" evidence="3">
    <location>
        <begin position="1459"/>
        <end position="1486"/>
    </location>
</feature>
<dbReference type="PROSITE" id="PS51650">
    <property type="entry name" value="C2_DOCK"/>
    <property type="match status" value="1"/>
</dbReference>
<feature type="domain" description="C2 DOCK-type" evidence="4">
    <location>
        <begin position="739"/>
        <end position="905"/>
    </location>
</feature>
<dbReference type="GO" id="GO:0005085">
    <property type="term" value="F:guanyl-nucleotide exchange factor activity"/>
    <property type="evidence" value="ECO:0007669"/>
    <property type="project" value="UniProtKB-KW"/>
</dbReference>
<dbReference type="Gene3D" id="1.25.40.410">
    <property type="match status" value="1"/>
</dbReference>
<dbReference type="EMBL" id="JAPWDV010000001">
    <property type="protein sequence ID" value="KAJ6224763.1"/>
    <property type="molecule type" value="Genomic_DNA"/>
</dbReference>
<dbReference type="InterPro" id="IPR035892">
    <property type="entry name" value="C2_domain_sf"/>
</dbReference>
<dbReference type="InterPro" id="IPR027357">
    <property type="entry name" value="DOCKER_dom"/>
</dbReference>
<reference evidence="6" key="1">
    <citation type="submission" date="2022-12" db="EMBL/GenBank/DDBJ databases">
        <title>Genome assemblies of Blomia tropicalis.</title>
        <authorList>
            <person name="Cui Y."/>
        </authorList>
    </citation>
    <scope>NUCLEOTIDE SEQUENCE</scope>
    <source>
        <tissue evidence="6">Adult mites</tissue>
    </source>
</reference>
<evidence type="ECO:0000259" key="4">
    <source>
        <dbReference type="PROSITE" id="PS51650"/>
    </source>
</evidence>
<protein>
    <recommendedName>
        <fullName evidence="8">Dedicator of cytokinesis protein 7</fullName>
    </recommendedName>
</protein>
<keyword evidence="7" id="KW-1185">Reference proteome</keyword>
<dbReference type="Proteomes" id="UP001142055">
    <property type="component" value="Chromosome 1"/>
</dbReference>
<dbReference type="FunFam" id="1.20.58.740:FF:000002">
    <property type="entry name" value="Dedicator of cytokinesis protein 7"/>
    <property type="match status" value="1"/>
</dbReference>
<evidence type="ECO:0000256" key="2">
    <source>
        <dbReference type="PROSITE-ProRule" id="PRU00983"/>
    </source>
</evidence>
<dbReference type="Gene3D" id="1.20.58.740">
    <property type="match status" value="1"/>
</dbReference>
<sequence length="2362" mass="269334">MIGRRAFANKLIKDSNVDVRYKLAKILASASSSPVLNNENCLNAAPDIPPPSPVISTSPSKVDHGHNQYGGDGTNDESSFMGNYCDTPINDLVDPIDYEDFISSNTARIPSHLRPILFFPTDDLRVEKYEPPLRTLESTSTPEFNNVQTSEDPYIQSIGAYAPKSLIVVKKYEKCSSVLGLHSERLSQSKELKRQEYEIDLSSANGDSFLNAESDTPNTFCSRRTSVTNTPRPQSLISSSSAIRPPLASDEEDYIDEDLEDDRKTPIASESEINRNTYSCDIPSIDSKDDNFDGNSLNGDVRNSWIYTDANCNLDKLNTYGSRTKSLFSLQNSQSDPHIQGILDKDFYRNFYNELPKYYANENLTDSFVDDNPNAIVPIFRLHSLQYDDEQIESRPPVPPPSDVTRYRLQVKCKMAEMGLTIEPLFFSLAIHDIKARKKVTENFYFDMNSESLKRLLRSHIHYQDLSTLSRTAIFSLSELTPDMFLVIKLEKVFQGDVNDIVDSYARPPDDSNKIEKLKVFAAGNCERLGRFRMPFAWAAIPLTDILTSGQTSVSSEVINEVNVPKDDSSIRNNSSSLDSLKRIANECTPNFVRKGSLERHSTLSSAISNFSTNSSTSNSSTLEKRSSMNNDELIYAYQTFKPVTITSKIFYRHDGEKCSDDDLYKLLQEFKRPSNQKRLRCMPGIMKIDICSVLDETSVKCRVNPELVRLHPYVDDRISPVKELLEFRDLLVPHFEPRHLLYLYPRTLNRVGLGSARNISIKVQLLASEEKFSAMPVIFGKSSCPELLTEAYTAINYHNRSPNFSEEFKIRLPTKINKQTHIFFTFIHVHTKQKGTNPIEEIVGYTWLPLWRDDCLQTGSFSLPVLAEAPTPGYSFLSPNSDSLPNAKWIENHKPLFVVHLEAYSSIFAQDPYVDRFFRITSSLDSQTSMASYLHSTNFYEEFSRAITGLTNASTDTLVKFVHLILNRLILLMVRPPQIFCNQNKSMPNSIKSFRTLIFETTVMVVNKINNALYIDYSTMRSGILSTFIQFQAVFPQPEVRFPAPGNSVRYSSITLNETQINSSESGSQAFHDELLYQAINSNDVIREKLFENAFFLFDIIFKSLCVHLSLNGNLTLPPRQRVSKPFLTGLEELVRIIAEHVYTELQRNIASHSSPSTSSPSCQTPLLLQNLNQSLAFFIRDLLSVMDRNFVLNFLIKTYFRKLCTSTIPLNTNSSATFTYSVSADLNQCNAKQLSDGLLELRIDFLRVLSGHEHFVQLNLPFGTSLFNPIEQNTDSNKETNSNKKIGYGTNALSPSSSFAKAMLNSSLFSHSIFDRIRPNAELTDDYRRQHWPMGLIFCTLVDSFTRTKTQLQLRSANILRSLMTSHDWDKRYKESVLKSQIACLYIPLIGIMIDVIPHLYDKNITRDNPFYSVEENRKYRQSKELSKSYLSNSDTKNHNFIDNNIAMAIAGTAISNSSSMSTSDSKSDRSSDSLPNSPQHSRHMLNYQPIGEEATRTLLSCFLWVIGNVEQRLLRRFLTEFSNERLLTFLELLRLSLRVFEYEGEKSFRKNARSQFRRQSFQKLEDVIRYGSARRDLMRRRDFSQSFGSSDTGEVKLRWRKDSTLSRYSSLPHQSASKAEVQDEVLLEGNLCTMMNLIIIDSVSLILSIFRERIDNGNLTSNSSTCFNLKGKYASDEFVLSSSLHVLLQLLALNQSTYVLEAALNCQRALFYHFPDLLFIEGLANVEFCSEVCYLLLKHCGSRIEVIRSQASASMYLLMRQHFTSTSNFSRIKIQITMSLSQLVGANRTFNEIYIRRSLKSILKYAVMDSTVQDTQFSQQIQELVFNLHHILSDTMQMKEHEQDPEMLIDLMYRVAKGYQSNPEIKLTWLVQHISDVHKKLGNHLENAVVQVHAAAIVAECLHKISRRSYLPASCVSFQRICPNVFEESLNSNSDITIDKWNILADASTVDSKHGVRSAKLFSEQGFVSLLEQAAYYFNAGGMFEAVNEVYKLLIPIHEAHHRYKELADVHSRLHDVFLKIDQNEGKRVFATYFRVGFFGARFGDLDHEEFVYKERFLAKLPEISHRLESFYASIFGAENVEVIKDSNPVDITKLDPDKAYIQITYVEPYFDSWELESRHTSFERNFGIKRFIYSTPFTFDGRAHGQLYEQCKRKTILTTTHAFPYVKTRIQVQNRHQLVLSPIEVAIEDVQKKTNELFVAVNQEPVDPKILQMVLQGCVGTTVNQGPAEIAFVFLSDEPNMPANCQRPPPVHKQKLRKAFKDFSTRCGEALTKNRQLVNGHEQQIEYHKELERNFYKFTERLAPLMGNANTKQALILLRESYFSGFKPIVSSNANNVDPENKNTNGSVSNGSIGRFGK</sequence>
<dbReference type="InterPro" id="IPR043162">
    <property type="entry name" value="DOCK_C_lobe_C"/>
</dbReference>
<dbReference type="Pfam" id="PF14429">
    <property type="entry name" value="DOCK-C2"/>
    <property type="match status" value="1"/>
</dbReference>
<comment type="caution">
    <text evidence="6">The sequence shown here is derived from an EMBL/GenBank/DDBJ whole genome shotgun (WGS) entry which is preliminary data.</text>
</comment>
<feature type="compositionally biased region" description="Polar residues" evidence="3">
    <location>
        <begin position="208"/>
        <end position="242"/>
    </location>
</feature>
<dbReference type="GO" id="GO:0007264">
    <property type="term" value="P:small GTPase-mediated signal transduction"/>
    <property type="evidence" value="ECO:0007669"/>
    <property type="project" value="InterPro"/>
</dbReference>
<dbReference type="InterPro" id="IPR027007">
    <property type="entry name" value="C2_DOCK-type_domain"/>
</dbReference>
<dbReference type="Pfam" id="PF20421">
    <property type="entry name" value="DHR-2_Lobe_C"/>
    <property type="match status" value="1"/>
</dbReference>
<dbReference type="InterPro" id="IPR046773">
    <property type="entry name" value="DOCKER_Lobe_C"/>
</dbReference>
<name>A0A9Q0MEL1_BLOTA</name>
<evidence type="ECO:0000259" key="5">
    <source>
        <dbReference type="PROSITE" id="PS51651"/>
    </source>
</evidence>
<evidence type="ECO:0000256" key="3">
    <source>
        <dbReference type="SAM" id="MobiDB-lite"/>
    </source>
</evidence>
<dbReference type="InterPro" id="IPR026791">
    <property type="entry name" value="DOCK"/>
</dbReference>
<dbReference type="InterPro" id="IPR046770">
    <property type="entry name" value="DOCKER_Lobe_B"/>
</dbReference>
<dbReference type="PANTHER" id="PTHR23317:SF76">
    <property type="entry name" value="LD20667P"/>
    <property type="match status" value="1"/>
</dbReference>
<dbReference type="Gene3D" id="2.60.40.150">
    <property type="entry name" value="C2 domain"/>
    <property type="match status" value="1"/>
</dbReference>
<evidence type="ECO:0000313" key="7">
    <source>
        <dbReference type="Proteomes" id="UP001142055"/>
    </source>
</evidence>
<dbReference type="Pfam" id="PF20422">
    <property type="entry name" value="DHR-2_Lobe_B"/>
    <property type="match status" value="1"/>
</dbReference>
<feature type="compositionally biased region" description="Polar residues" evidence="3">
    <location>
        <begin position="2337"/>
        <end position="2356"/>
    </location>
</feature>
<accession>A0A9Q0MEL1</accession>
<dbReference type="PROSITE" id="PS51651">
    <property type="entry name" value="DOCKER"/>
    <property type="match status" value="1"/>
</dbReference>